<evidence type="ECO:0000256" key="2">
    <source>
        <dbReference type="ARBA" id="ARBA00022679"/>
    </source>
</evidence>
<gene>
    <name evidence="4" type="ORF">AF331_21295</name>
</gene>
<dbReference type="GO" id="GO:0032259">
    <property type="term" value="P:methylation"/>
    <property type="evidence" value="ECO:0007669"/>
    <property type="project" value="UniProtKB-KW"/>
</dbReference>
<dbReference type="Gene3D" id="3.40.50.150">
    <property type="entry name" value="Vaccinia Virus protein VP39"/>
    <property type="match status" value="1"/>
</dbReference>
<evidence type="ECO:0000256" key="1">
    <source>
        <dbReference type="ARBA" id="ARBA00022603"/>
    </source>
</evidence>
<evidence type="ECO:0000313" key="4">
    <source>
        <dbReference type="EMBL" id="KON82781.1"/>
    </source>
</evidence>
<evidence type="ECO:0000259" key="3">
    <source>
        <dbReference type="Pfam" id="PF05175"/>
    </source>
</evidence>
<keyword evidence="1 4" id="KW-0489">Methyltransferase</keyword>
<dbReference type="InterPro" id="IPR046977">
    <property type="entry name" value="RsmC/RlmG"/>
</dbReference>
<sequence length="202" mass="22689">MTNHYYSQNPEVGSDPQHFTFDLRGHSFRFKTDHGVFSKKEVDFGSRVLIDAFEPAGVEGPVLDVGCGYGPIGLSLAKEFPERKVHMIDVNERALSLASENAKANGIGNVEIYRSDRFDQVEEKKFSAILTNPPIRAGKETVHAIFTESAEHLTENGELWVVIQKKQGAPSAMEKMEELFSNVEVVVKKKGYYILRSVKEIR</sequence>
<keyword evidence="5" id="KW-1185">Reference proteome</keyword>
<dbReference type="GO" id="GO:0008757">
    <property type="term" value="F:S-adenosylmethionine-dependent methyltransferase activity"/>
    <property type="evidence" value="ECO:0007669"/>
    <property type="project" value="InterPro"/>
</dbReference>
<dbReference type="OrthoDB" id="9764961at2"/>
<dbReference type="PANTHER" id="PTHR47816:SF4">
    <property type="entry name" value="RIBOSOMAL RNA SMALL SUBUNIT METHYLTRANSFERASE C"/>
    <property type="match status" value="1"/>
</dbReference>
<proteinExistence type="predicted"/>
<organism evidence="4 5">
    <name type="scientific">Rossellomorea marisflavi</name>
    <dbReference type="NCBI Taxonomy" id="189381"/>
    <lineage>
        <taxon>Bacteria</taxon>
        <taxon>Bacillati</taxon>
        <taxon>Bacillota</taxon>
        <taxon>Bacilli</taxon>
        <taxon>Bacillales</taxon>
        <taxon>Bacillaceae</taxon>
        <taxon>Rossellomorea</taxon>
    </lineage>
</organism>
<feature type="domain" description="Methyltransferase small" evidence="3">
    <location>
        <begin position="28"/>
        <end position="196"/>
    </location>
</feature>
<dbReference type="Pfam" id="PF05175">
    <property type="entry name" value="MTS"/>
    <property type="match status" value="1"/>
</dbReference>
<dbReference type="InterPro" id="IPR007848">
    <property type="entry name" value="Small_mtfrase_dom"/>
</dbReference>
<evidence type="ECO:0000313" key="5">
    <source>
        <dbReference type="Proteomes" id="UP000037405"/>
    </source>
</evidence>
<dbReference type="CDD" id="cd02440">
    <property type="entry name" value="AdoMet_MTases"/>
    <property type="match status" value="1"/>
</dbReference>
<comment type="caution">
    <text evidence="4">The sequence shown here is derived from an EMBL/GenBank/DDBJ whole genome shotgun (WGS) entry which is preliminary data.</text>
</comment>
<protein>
    <submittedName>
        <fullName evidence="4">16S rRNA methyltransferase</fullName>
    </submittedName>
</protein>
<reference evidence="5" key="1">
    <citation type="submission" date="2015-07" db="EMBL/GenBank/DDBJ databases">
        <title>Fjat-14235 jcm11544.</title>
        <authorList>
            <person name="Liu B."/>
            <person name="Wang J."/>
            <person name="Zhu Y."/>
            <person name="Liu G."/>
            <person name="Chen Q."/>
            <person name="Chen Z."/>
            <person name="Lan J."/>
            <person name="Che J."/>
            <person name="Ge C."/>
            <person name="Shi H."/>
            <person name="Pan Z."/>
            <person name="Liu X."/>
        </authorList>
    </citation>
    <scope>NUCLEOTIDE SEQUENCE [LARGE SCALE GENOMIC DNA]</scope>
    <source>
        <strain evidence="5">JCM 11544</strain>
    </source>
</reference>
<name>A0A0M0FZX8_9BACI</name>
<dbReference type="AlphaFoldDB" id="A0A0M0FZX8"/>
<dbReference type="PANTHER" id="PTHR47816">
    <property type="entry name" value="RIBOSOMAL RNA SMALL SUBUNIT METHYLTRANSFERASE C"/>
    <property type="match status" value="1"/>
</dbReference>
<dbReference type="EMBL" id="LGUE01000009">
    <property type="protein sequence ID" value="KON82781.1"/>
    <property type="molecule type" value="Genomic_DNA"/>
</dbReference>
<dbReference type="SUPFAM" id="SSF53335">
    <property type="entry name" value="S-adenosyl-L-methionine-dependent methyltransferases"/>
    <property type="match status" value="1"/>
</dbReference>
<dbReference type="InterPro" id="IPR029063">
    <property type="entry name" value="SAM-dependent_MTases_sf"/>
</dbReference>
<dbReference type="Proteomes" id="UP000037405">
    <property type="component" value="Unassembled WGS sequence"/>
</dbReference>
<dbReference type="STRING" id="189381.GCA_900166615_00810"/>
<accession>A0A0M0FZX8</accession>
<keyword evidence="2 4" id="KW-0808">Transferase</keyword>
<dbReference type="RefSeq" id="WP_053429957.1">
    <property type="nucleotide sequence ID" value="NZ_BSED01000048.1"/>
</dbReference>
<dbReference type="PATRIC" id="fig|189381.12.peg.52"/>